<dbReference type="SUPFAM" id="SSF48613">
    <property type="entry name" value="Heme oxygenase-like"/>
    <property type="match status" value="1"/>
</dbReference>
<dbReference type="Gene3D" id="1.20.910.10">
    <property type="entry name" value="Heme oxygenase-like"/>
    <property type="match status" value="1"/>
</dbReference>
<dbReference type="RefSeq" id="XP_020118316.1">
    <property type="nucleotide sequence ID" value="XM_020268954.1"/>
</dbReference>
<dbReference type="Proteomes" id="UP000214365">
    <property type="component" value="Unassembled WGS sequence"/>
</dbReference>
<gene>
    <name evidence="4" type="ORF">UA08_06653</name>
</gene>
<dbReference type="PANTHER" id="PTHR10720:SF0">
    <property type="entry name" value="HEME OXYGENASE"/>
    <property type="match status" value="1"/>
</dbReference>
<dbReference type="InterPro" id="IPR016053">
    <property type="entry name" value="Haem_Oase-like"/>
</dbReference>
<dbReference type="InterPro" id="IPR016084">
    <property type="entry name" value="Haem_Oase-like_multi-hlx"/>
</dbReference>
<evidence type="ECO:0000256" key="2">
    <source>
        <dbReference type="ARBA" id="ARBA00022723"/>
    </source>
</evidence>
<evidence type="ECO:0008006" key="6">
    <source>
        <dbReference type="Google" id="ProtNLM"/>
    </source>
</evidence>
<keyword evidence="2" id="KW-0479">Metal-binding</keyword>
<evidence type="ECO:0000256" key="3">
    <source>
        <dbReference type="ARBA" id="ARBA00023004"/>
    </source>
</evidence>
<dbReference type="GO" id="GO:0004392">
    <property type="term" value="F:heme oxygenase (decyclizing) activity"/>
    <property type="evidence" value="ECO:0007669"/>
    <property type="project" value="InterPro"/>
</dbReference>
<evidence type="ECO:0000256" key="1">
    <source>
        <dbReference type="ARBA" id="ARBA00022617"/>
    </source>
</evidence>
<name>A0A225AUS3_TALAT</name>
<proteinExistence type="predicted"/>
<dbReference type="OrthoDB" id="652091at2759"/>
<dbReference type="Pfam" id="PF01126">
    <property type="entry name" value="Heme_oxygenase"/>
    <property type="match status" value="1"/>
</dbReference>
<dbReference type="AlphaFoldDB" id="A0A225AUS3"/>
<dbReference type="InterPro" id="IPR002051">
    <property type="entry name" value="Haem_Oase"/>
</dbReference>
<dbReference type="STRING" id="1441469.A0A225AUS3"/>
<dbReference type="GO" id="GO:0046872">
    <property type="term" value="F:metal ion binding"/>
    <property type="evidence" value="ECO:0007669"/>
    <property type="project" value="UniProtKB-KW"/>
</dbReference>
<evidence type="ECO:0000313" key="4">
    <source>
        <dbReference type="EMBL" id="OKL58195.1"/>
    </source>
</evidence>
<dbReference type="EMBL" id="LFMY01000010">
    <property type="protein sequence ID" value="OKL58195.1"/>
    <property type="molecule type" value="Genomic_DNA"/>
</dbReference>
<evidence type="ECO:0000313" key="5">
    <source>
        <dbReference type="Proteomes" id="UP000214365"/>
    </source>
</evidence>
<sequence>MASGVWPGFFLQQIRCHVHLLMSDSRNDIDLPERIHAEARAIHSSLHRAITGRLPLALPPKANSPQLYALGISRFAQIYSALESAWRDYLEVAPDSTKERYRALLAEAYIPAIARSQRLESDLRNLKAEWGGDDTFLPQGNDIAVRVAITHVLETIRAKPHTLLAYSWVMYLALFNGGRWIRQQLLDAGAQFWYKDLSEVEKQESAGASLAQSFLSFWHFDGDQDGEDFKLAYRAGYIEASKRLTKEECEDVICEAKTLFQHCLDMVSEIDVVVALERKKRAHKPESWNITPRPVSLITVGDEHRVMEIRWINV</sequence>
<comment type="caution">
    <text evidence="4">The sequence shown here is derived from an EMBL/GenBank/DDBJ whole genome shotgun (WGS) entry which is preliminary data.</text>
</comment>
<dbReference type="GO" id="GO:0006788">
    <property type="term" value="P:heme oxidation"/>
    <property type="evidence" value="ECO:0007669"/>
    <property type="project" value="InterPro"/>
</dbReference>
<accession>A0A225AUS3</accession>
<organism evidence="4 5">
    <name type="scientific">Talaromyces atroroseus</name>
    <dbReference type="NCBI Taxonomy" id="1441469"/>
    <lineage>
        <taxon>Eukaryota</taxon>
        <taxon>Fungi</taxon>
        <taxon>Dikarya</taxon>
        <taxon>Ascomycota</taxon>
        <taxon>Pezizomycotina</taxon>
        <taxon>Eurotiomycetes</taxon>
        <taxon>Eurotiomycetidae</taxon>
        <taxon>Eurotiales</taxon>
        <taxon>Trichocomaceae</taxon>
        <taxon>Talaromyces</taxon>
        <taxon>Talaromyces sect. Trachyspermi</taxon>
    </lineage>
</organism>
<keyword evidence="5" id="KW-1185">Reference proteome</keyword>
<keyword evidence="3" id="KW-0408">Iron</keyword>
<dbReference type="PANTHER" id="PTHR10720">
    <property type="entry name" value="HEME OXYGENASE"/>
    <property type="match status" value="1"/>
</dbReference>
<protein>
    <recommendedName>
        <fullName evidence="6">Heme oxygenase-like protein</fullName>
    </recommendedName>
</protein>
<keyword evidence="1" id="KW-0349">Heme</keyword>
<dbReference type="GeneID" id="31006408"/>
<dbReference type="CDD" id="cd19165">
    <property type="entry name" value="HemeO"/>
    <property type="match status" value="1"/>
</dbReference>
<reference evidence="4 5" key="1">
    <citation type="submission" date="2015-06" db="EMBL/GenBank/DDBJ databases">
        <title>Talaromyces atroroseus IBT 11181 draft genome.</title>
        <authorList>
            <person name="Rasmussen K.B."/>
            <person name="Rasmussen S."/>
            <person name="Petersen B."/>
            <person name="Sicheritz-Ponten T."/>
            <person name="Mortensen U.H."/>
            <person name="Thrane U."/>
        </authorList>
    </citation>
    <scope>NUCLEOTIDE SEQUENCE [LARGE SCALE GENOMIC DNA]</scope>
    <source>
        <strain evidence="4 5">IBT 11181</strain>
    </source>
</reference>